<accession>A0ABW3TBV2</accession>
<comment type="caution">
    <text evidence="1">The sequence shown here is derived from an EMBL/GenBank/DDBJ whole genome shotgun (WGS) entry which is preliminary data.</text>
</comment>
<evidence type="ECO:0000313" key="2">
    <source>
        <dbReference type="Proteomes" id="UP001597151"/>
    </source>
</evidence>
<protein>
    <submittedName>
        <fullName evidence="1">Uncharacterized protein</fullName>
    </submittedName>
</protein>
<name>A0ABW3TBV2_9RHOB</name>
<dbReference type="RefSeq" id="WP_380789390.1">
    <property type="nucleotide sequence ID" value="NZ_JBHTKR010000002.1"/>
</dbReference>
<reference evidence="2" key="1">
    <citation type="journal article" date="2019" name="Int. J. Syst. Evol. Microbiol.">
        <title>The Global Catalogue of Microorganisms (GCM) 10K type strain sequencing project: providing services to taxonomists for standard genome sequencing and annotation.</title>
        <authorList>
            <consortium name="The Broad Institute Genomics Platform"/>
            <consortium name="The Broad Institute Genome Sequencing Center for Infectious Disease"/>
            <person name="Wu L."/>
            <person name="Ma J."/>
        </authorList>
    </citation>
    <scope>NUCLEOTIDE SEQUENCE [LARGE SCALE GENOMIC DNA]</scope>
    <source>
        <strain evidence="2">CCUG 55328</strain>
    </source>
</reference>
<keyword evidence="2" id="KW-1185">Reference proteome</keyword>
<evidence type="ECO:0000313" key="1">
    <source>
        <dbReference type="EMBL" id="MFD1194027.1"/>
    </source>
</evidence>
<gene>
    <name evidence="1" type="ORF">ACFQ3C_05045</name>
</gene>
<dbReference type="EMBL" id="JBHTKR010000002">
    <property type="protein sequence ID" value="MFD1194027.1"/>
    <property type="molecule type" value="Genomic_DNA"/>
</dbReference>
<sequence length="193" mass="22040">MDNNMNNMNNTNATTHEMPTVEWFASLPTDRREKALRAMAIYRMTTDPVSMELHLRPHAGDPMNEPGGLDQADAPIREMLQNTPVELHGALLVIAESTLGSHMNTARDMMGRYCPKTLHGLQAHRSATIEPYLQGPIEKHVLSDKDACSKLWEQYMKSPATEEERQSLHGQMKMVVRTEYLLRELKNCVEFEY</sequence>
<dbReference type="Proteomes" id="UP001597151">
    <property type="component" value="Unassembled WGS sequence"/>
</dbReference>
<organism evidence="1 2">
    <name type="scientific">Seohaeicola saemankumensis</name>
    <dbReference type="NCBI Taxonomy" id="481181"/>
    <lineage>
        <taxon>Bacteria</taxon>
        <taxon>Pseudomonadati</taxon>
        <taxon>Pseudomonadota</taxon>
        <taxon>Alphaproteobacteria</taxon>
        <taxon>Rhodobacterales</taxon>
        <taxon>Roseobacteraceae</taxon>
        <taxon>Seohaeicola</taxon>
    </lineage>
</organism>
<proteinExistence type="predicted"/>